<reference evidence="1 2" key="1">
    <citation type="journal article" date="2021" name="Environ. Microbiol.">
        <title>Gene family expansions and transcriptome signatures uncover fungal adaptations to wood decay.</title>
        <authorList>
            <person name="Hage H."/>
            <person name="Miyauchi S."/>
            <person name="Viragh M."/>
            <person name="Drula E."/>
            <person name="Min B."/>
            <person name="Chaduli D."/>
            <person name="Navarro D."/>
            <person name="Favel A."/>
            <person name="Norest M."/>
            <person name="Lesage-Meessen L."/>
            <person name="Balint B."/>
            <person name="Merenyi Z."/>
            <person name="de Eugenio L."/>
            <person name="Morin E."/>
            <person name="Martinez A.T."/>
            <person name="Baldrian P."/>
            <person name="Stursova M."/>
            <person name="Martinez M.J."/>
            <person name="Novotny C."/>
            <person name="Magnuson J.K."/>
            <person name="Spatafora J.W."/>
            <person name="Maurice S."/>
            <person name="Pangilinan J."/>
            <person name="Andreopoulos W."/>
            <person name="LaButti K."/>
            <person name="Hundley H."/>
            <person name="Na H."/>
            <person name="Kuo A."/>
            <person name="Barry K."/>
            <person name="Lipzen A."/>
            <person name="Henrissat B."/>
            <person name="Riley R."/>
            <person name="Ahrendt S."/>
            <person name="Nagy L.G."/>
            <person name="Grigoriev I.V."/>
            <person name="Martin F."/>
            <person name="Rosso M.N."/>
        </authorList>
    </citation>
    <scope>NUCLEOTIDE SEQUENCE [LARGE SCALE GENOMIC DNA]</scope>
    <source>
        <strain evidence="1 2">CIRM-BRFM 1785</strain>
    </source>
</reference>
<dbReference type="Proteomes" id="UP000814176">
    <property type="component" value="Unassembled WGS sequence"/>
</dbReference>
<keyword evidence="2" id="KW-1185">Reference proteome</keyword>
<evidence type="ECO:0000313" key="2">
    <source>
        <dbReference type="Proteomes" id="UP000814176"/>
    </source>
</evidence>
<sequence>MSAEVAYGCVEHSVEKDTTYMYDLHLSDSEYSTFLSYPPDLAKRLAKHDACIWALGKTSVGMNEAEYTQMSHGYVMNAVRALREAGVGEGRPEGDPFRVVYISGEDADPSGTSFVLFSQSRQGRNRPARIMHEGTHLPAGVLPCITVP</sequence>
<protein>
    <submittedName>
        <fullName evidence="1">Uncharacterized protein</fullName>
    </submittedName>
</protein>
<dbReference type="EMBL" id="JADCUA010000008">
    <property type="protein sequence ID" value="KAH9837765.1"/>
    <property type="molecule type" value="Genomic_DNA"/>
</dbReference>
<gene>
    <name evidence="1" type="ORF">C8Q71DRAFT_560062</name>
</gene>
<proteinExistence type="predicted"/>
<name>A0ABQ8KJ01_9APHY</name>
<evidence type="ECO:0000313" key="1">
    <source>
        <dbReference type="EMBL" id="KAH9837765.1"/>
    </source>
</evidence>
<dbReference type="SUPFAM" id="SSF51735">
    <property type="entry name" value="NAD(P)-binding Rossmann-fold domains"/>
    <property type="match status" value="1"/>
</dbReference>
<dbReference type="GeneID" id="72000086"/>
<dbReference type="InterPro" id="IPR036291">
    <property type="entry name" value="NAD(P)-bd_dom_sf"/>
</dbReference>
<organism evidence="1 2">
    <name type="scientific">Rhodofomes roseus</name>
    <dbReference type="NCBI Taxonomy" id="34475"/>
    <lineage>
        <taxon>Eukaryota</taxon>
        <taxon>Fungi</taxon>
        <taxon>Dikarya</taxon>
        <taxon>Basidiomycota</taxon>
        <taxon>Agaricomycotina</taxon>
        <taxon>Agaricomycetes</taxon>
        <taxon>Polyporales</taxon>
        <taxon>Rhodofomes</taxon>
    </lineage>
</organism>
<dbReference type="RefSeq" id="XP_047779803.1">
    <property type="nucleotide sequence ID" value="XM_047919354.1"/>
</dbReference>
<comment type="caution">
    <text evidence="1">The sequence shown here is derived from an EMBL/GenBank/DDBJ whole genome shotgun (WGS) entry which is preliminary data.</text>
</comment>
<dbReference type="Gene3D" id="3.40.50.720">
    <property type="entry name" value="NAD(P)-binding Rossmann-like Domain"/>
    <property type="match status" value="1"/>
</dbReference>
<accession>A0ABQ8KJ01</accession>